<dbReference type="UniPathway" id="UPA00204"/>
<comment type="catalytic activity">
    <reaction evidence="2 6">
        <text>glutathione + H2O = L-cysteinylglycine + L-glutamate</text>
        <dbReference type="Rhea" id="RHEA:28807"/>
        <dbReference type="ChEBI" id="CHEBI:15377"/>
        <dbReference type="ChEBI" id="CHEBI:29985"/>
        <dbReference type="ChEBI" id="CHEBI:57925"/>
        <dbReference type="ChEBI" id="CHEBI:61694"/>
        <dbReference type="EC" id="3.4.19.13"/>
    </reaction>
</comment>
<evidence type="ECO:0000256" key="5">
    <source>
        <dbReference type="PIRSR" id="PIRSR600101-2"/>
    </source>
</evidence>
<sequence length="600" mass="65183">MKLNVFAIIIGVLTFSAAAHSNDSDIIIDDATGKPVKLREDGRGDRVIGAPWATRSPVLAINGMAATSHPLASQVAIDILQAGGNAIDAAIAANAAIGLMEPTGNGIGGDLFAIVWDPITKKLYGLNGSGRSAKGQTLAQLKAKIGNVSQIPNWGTPPVTVPGTVDAWFELHQKFGKLPMAKNLAPAIQYANQGFPVTEVIAYYMGRYQQHYAKLYKAGEIEEIDNYQATFLIEGVAPKAGEMFKNPDLAKTLEQIAKGGRDAFYKGNIAKTMDAYFKRIGGPLRYEDFASHTSTWVSPVSVNYRCYDVWELPPNGQGIAALQMLTVLENFDLASMGHNSADYLHVMTEAKKLAFEDRARFYADPAYQQINLSYLLSKQYGKARAKLIDMKQAATQVDHGDPKLIEGDTIYLTVADNNGMMVSLIQSNYRGMGTGLVADGLGFIFQNRGAQYSLTQDHPNVYAPGKRPFHTIIPAFITKDDKPYLSFGLMGGAMQPQGHVQMVTNIIDFGMNVQQAGDAARFHHRGSTSPTWKGRMKDGGTLELESGVTAQAVRELQKRGHKIHITSGPFGGYQAILKDPKTGVYHGASEMRKDGQAQGY</sequence>
<keyword evidence="6" id="KW-0865">Zymogen</keyword>
<comment type="pathway">
    <text evidence="6">Sulfur metabolism; glutathione metabolism.</text>
</comment>
<evidence type="ECO:0000313" key="9">
    <source>
        <dbReference type="Proteomes" id="UP000256478"/>
    </source>
</evidence>
<dbReference type="PRINTS" id="PR01210">
    <property type="entry name" value="GGTRANSPTASE"/>
</dbReference>
<comment type="PTM">
    <text evidence="6">Cleaved by autocatalysis into a large and a small subunit.</text>
</comment>
<dbReference type="Gene3D" id="1.10.246.130">
    <property type="match status" value="1"/>
</dbReference>
<dbReference type="InterPro" id="IPR043137">
    <property type="entry name" value="GGT_ssub_C"/>
</dbReference>
<evidence type="ECO:0000256" key="7">
    <source>
        <dbReference type="SAM" id="SignalP"/>
    </source>
</evidence>
<comment type="subunit">
    <text evidence="6">This enzyme consists of two polypeptide chains, which are synthesized in precursor form from a single polypeptide.</text>
</comment>
<keyword evidence="6 8" id="KW-0808">Transferase</keyword>
<dbReference type="GO" id="GO:0103068">
    <property type="term" value="F:leukotriene C4 gamma-glutamyl transferase activity"/>
    <property type="evidence" value="ECO:0007669"/>
    <property type="project" value="UniProtKB-EC"/>
</dbReference>
<dbReference type="OrthoDB" id="5297205at2"/>
<organism evidence="8 9">
    <name type="scientific">Thalassotalea euphylliae</name>
    <dbReference type="NCBI Taxonomy" id="1655234"/>
    <lineage>
        <taxon>Bacteria</taxon>
        <taxon>Pseudomonadati</taxon>
        <taxon>Pseudomonadota</taxon>
        <taxon>Gammaproteobacteria</taxon>
        <taxon>Alteromonadales</taxon>
        <taxon>Colwelliaceae</taxon>
        <taxon>Thalassotalea</taxon>
    </lineage>
</organism>
<dbReference type="GO" id="GO:0006751">
    <property type="term" value="P:glutathione catabolic process"/>
    <property type="evidence" value="ECO:0007669"/>
    <property type="project" value="UniProtKB-UniRule"/>
</dbReference>
<feature type="signal peptide" evidence="7">
    <location>
        <begin position="1"/>
        <end position="21"/>
    </location>
</feature>
<dbReference type="Pfam" id="PF01019">
    <property type="entry name" value="G_glu_transpept"/>
    <property type="match status" value="1"/>
</dbReference>
<dbReference type="InterPro" id="IPR052896">
    <property type="entry name" value="GGT-like_enzyme"/>
</dbReference>
<evidence type="ECO:0000256" key="3">
    <source>
        <dbReference type="ARBA" id="ARBA00047417"/>
    </source>
</evidence>
<keyword evidence="6 8" id="KW-0012">Acyltransferase</keyword>
<keyword evidence="7" id="KW-0732">Signal</keyword>
<dbReference type="Gene3D" id="3.60.20.40">
    <property type="match status" value="1"/>
</dbReference>
<feature type="active site" description="Nucleophile" evidence="4">
    <location>
        <position position="409"/>
    </location>
</feature>
<dbReference type="Proteomes" id="UP000256478">
    <property type="component" value="Unassembled WGS sequence"/>
</dbReference>
<dbReference type="GO" id="GO:0006750">
    <property type="term" value="P:glutathione biosynthetic process"/>
    <property type="evidence" value="ECO:0007669"/>
    <property type="project" value="UniProtKB-KW"/>
</dbReference>
<dbReference type="RefSeq" id="WP_116008403.1">
    <property type="nucleotide sequence ID" value="NZ_QUOU01000001.1"/>
</dbReference>
<dbReference type="InterPro" id="IPR043138">
    <property type="entry name" value="GGT_lsub"/>
</dbReference>
<evidence type="ECO:0000256" key="1">
    <source>
        <dbReference type="ARBA" id="ARBA00001049"/>
    </source>
</evidence>
<dbReference type="EC" id="3.4.19.13" evidence="6"/>
<dbReference type="InterPro" id="IPR000101">
    <property type="entry name" value="GGT_peptidase"/>
</dbReference>
<evidence type="ECO:0000256" key="2">
    <source>
        <dbReference type="ARBA" id="ARBA00001089"/>
    </source>
</evidence>
<dbReference type="SUPFAM" id="SSF56235">
    <property type="entry name" value="N-terminal nucleophile aminohydrolases (Ntn hydrolases)"/>
    <property type="match status" value="1"/>
</dbReference>
<keyword evidence="6" id="KW-0317">Glutathione biosynthesis</keyword>
<reference evidence="8 9" key="1">
    <citation type="submission" date="2018-08" db="EMBL/GenBank/DDBJ databases">
        <title>Thalassotalea euphylliae genome.</title>
        <authorList>
            <person name="Summers S."/>
            <person name="Rice S.A."/>
            <person name="Freckelton M.L."/>
            <person name="Nedved B.T."/>
            <person name="Hadfield M.G."/>
        </authorList>
    </citation>
    <scope>NUCLEOTIDE SEQUENCE [LARGE SCALE GENOMIC DNA]</scope>
    <source>
        <strain evidence="8 9">H1</strain>
    </source>
</reference>
<keyword evidence="6" id="KW-0378">Hydrolase</keyword>
<evidence type="ECO:0000256" key="4">
    <source>
        <dbReference type="PIRSR" id="PIRSR600101-1"/>
    </source>
</evidence>
<comment type="caution">
    <text evidence="8">The sequence shown here is derived from an EMBL/GenBank/DDBJ whole genome shotgun (WGS) entry which is preliminary data.</text>
</comment>
<dbReference type="AlphaFoldDB" id="A0A3E0TRX7"/>
<comment type="catalytic activity">
    <reaction evidence="1 6">
        <text>an S-substituted glutathione + H2O = an S-substituted L-cysteinylglycine + L-glutamate</text>
        <dbReference type="Rhea" id="RHEA:59468"/>
        <dbReference type="ChEBI" id="CHEBI:15377"/>
        <dbReference type="ChEBI" id="CHEBI:29985"/>
        <dbReference type="ChEBI" id="CHEBI:90779"/>
        <dbReference type="ChEBI" id="CHEBI:143103"/>
        <dbReference type="EC" id="3.4.19.13"/>
    </reaction>
</comment>
<evidence type="ECO:0000313" key="8">
    <source>
        <dbReference type="EMBL" id="REL27319.1"/>
    </source>
</evidence>
<feature type="chain" id="PRO_5017678010" description="Glutathione hydrolase proenzyme" evidence="7">
    <location>
        <begin position="22"/>
        <end position="600"/>
    </location>
</feature>
<evidence type="ECO:0000256" key="6">
    <source>
        <dbReference type="RuleBase" id="RU368036"/>
    </source>
</evidence>
<protein>
    <recommendedName>
        <fullName evidence="6">Glutathione hydrolase proenzyme</fullName>
        <ecNumber evidence="6">2.3.2.2</ecNumber>
        <ecNumber evidence="6">3.4.19.13</ecNumber>
    </recommendedName>
    <component>
        <recommendedName>
            <fullName evidence="6">Glutathione hydrolase large chain</fullName>
        </recommendedName>
    </component>
    <component>
        <recommendedName>
            <fullName evidence="6">Glutathione hydrolase small chain</fullName>
        </recommendedName>
    </component>
</protein>
<feature type="binding site" evidence="5">
    <location>
        <position position="492"/>
    </location>
    <ligand>
        <name>L-glutamate</name>
        <dbReference type="ChEBI" id="CHEBI:29985"/>
    </ligand>
</feature>
<dbReference type="EC" id="2.3.2.2" evidence="6"/>
<gene>
    <name evidence="8" type="primary">ggt</name>
    <name evidence="8" type="ORF">DXX93_12590</name>
</gene>
<comment type="similarity">
    <text evidence="6">Belongs to the gamma-glutamyltransferase family.</text>
</comment>
<accession>A0A3E0TRX7</accession>
<dbReference type="GO" id="GO:0036374">
    <property type="term" value="F:glutathione hydrolase activity"/>
    <property type="evidence" value="ECO:0007669"/>
    <property type="project" value="UniProtKB-UniRule"/>
</dbReference>
<name>A0A3E0TRX7_9GAMM</name>
<dbReference type="NCBIfam" id="TIGR00066">
    <property type="entry name" value="g_glut_trans"/>
    <property type="match status" value="1"/>
</dbReference>
<dbReference type="InterPro" id="IPR029055">
    <property type="entry name" value="Ntn_hydrolases_N"/>
</dbReference>
<dbReference type="PANTHER" id="PTHR43881:SF1">
    <property type="entry name" value="GAMMA-GLUTAMYLTRANSPEPTIDASE (AFU_ORTHOLOGUE AFUA_4G13580)"/>
    <property type="match status" value="1"/>
</dbReference>
<dbReference type="EMBL" id="QUOU01000001">
    <property type="protein sequence ID" value="REL27319.1"/>
    <property type="molecule type" value="Genomic_DNA"/>
</dbReference>
<comment type="catalytic activity">
    <reaction evidence="3 6">
        <text>an N-terminal (5-L-glutamyl)-[peptide] + an alpha-amino acid = 5-L-glutamyl amino acid + an N-terminal L-alpha-aminoacyl-[peptide]</text>
        <dbReference type="Rhea" id="RHEA:23904"/>
        <dbReference type="Rhea" id="RHEA-COMP:9780"/>
        <dbReference type="Rhea" id="RHEA-COMP:9795"/>
        <dbReference type="ChEBI" id="CHEBI:77644"/>
        <dbReference type="ChEBI" id="CHEBI:78597"/>
        <dbReference type="ChEBI" id="CHEBI:78599"/>
        <dbReference type="ChEBI" id="CHEBI:78608"/>
        <dbReference type="EC" id="2.3.2.2"/>
    </reaction>
</comment>
<dbReference type="PANTHER" id="PTHR43881">
    <property type="entry name" value="GAMMA-GLUTAMYLTRANSPEPTIDASE (AFU_ORTHOLOGUE AFUA_4G13580)"/>
    <property type="match status" value="1"/>
</dbReference>
<proteinExistence type="inferred from homology"/>